<reference evidence="9" key="1">
    <citation type="submission" date="2021-04" db="EMBL/GenBank/DDBJ databases">
        <authorList>
            <person name="Chebbi M.A.C M."/>
        </authorList>
    </citation>
    <scope>NUCLEOTIDE SEQUENCE</scope>
</reference>
<dbReference type="GO" id="GO:0050909">
    <property type="term" value="P:sensory perception of taste"/>
    <property type="evidence" value="ECO:0007669"/>
    <property type="project" value="InterPro"/>
</dbReference>
<evidence type="ECO:0000256" key="3">
    <source>
        <dbReference type="ARBA" id="ARBA00022692"/>
    </source>
</evidence>
<evidence type="ECO:0000256" key="6">
    <source>
        <dbReference type="ARBA" id="ARBA00023170"/>
    </source>
</evidence>
<sequence length="402" mass="47275">LFKFTMWKPANFIEAMSPIFFINAIFCHGIFQYPHLDKSKLYYSLIFSITTTIVFFMFFMYVFLNWTDRFFLTSPKGIYYVNTGIMILAMIINVIVGWTHKNKTLATNLRVIKVDKTLKKLGVPVNAKKEFYIIIMIVFIWILFVLFLDISNIVATEKSDDRSEKIMRTVILQHGHHVNILINTIFCLFVKHMKIRFKSLNKVLLDIFKLQDNDSKHKKNTDYKWAVSRKINFEKDFMKILHDVKRIHLELGILCREITKIYGIPIVLSMITAFINISSLTLITYMIIMSPQDPNFDKSVIVSSLLLWVIVFSLRIFIINYNCADCEFEWKKTGEIIHTLEFDSKNKEFQEEIKQFSIQILQNPLKFSPCGLFDLGYYFLRDFAGTVTAQVILSIQTYRFTS</sequence>
<comment type="subcellular location">
    <subcellularLocation>
        <location evidence="1 8">Cell membrane</location>
        <topology evidence="1 8">Multi-pass membrane protein</topology>
    </subcellularLocation>
</comment>
<feature type="transmembrane region" description="Helical" evidence="8">
    <location>
        <begin position="170"/>
        <end position="190"/>
    </location>
</feature>
<dbReference type="AlphaFoldDB" id="A0A8J2HLJ3"/>
<dbReference type="GO" id="GO:0007635">
    <property type="term" value="P:chemosensory behavior"/>
    <property type="evidence" value="ECO:0007669"/>
    <property type="project" value="TreeGrafter"/>
</dbReference>
<comment type="function">
    <text evidence="8">Gustatory receptor which mediates acceptance or avoidance behavior, depending on its substrates.</text>
</comment>
<feature type="transmembrane region" description="Helical" evidence="8">
    <location>
        <begin position="131"/>
        <end position="150"/>
    </location>
</feature>
<evidence type="ECO:0000256" key="1">
    <source>
        <dbReference type="ARBA" id="ARBA00004651"/>
    </source>
</evidence>
<evidence type="ECO:0000256" key="7">
    <source>
        <dbReference type="ARBA" id="ARBA00023224"/>
    </source>
</evidence>
<keyword evidence="10" id="KW-1185">Reference proteome</keyword>
<dbReference type="GO" id="GO:0043025">
    <property type="term" value="C:neuronal cell body"/>
    <property type="evidence" value="ECO:0007669"/>
    <property type="project" value="TreeGrafter"/>
</dbReference>
<dbReference type="EMBL" id="CAJNRD030001123">
    <property type="protein sequence ID" value="CAG5101808.1"/>
    <property type="molecule type" value="Genomic_DNA"/>
</dbReference>
<dbReference type="GO" id="GO:0005886">
    <property type="term" value="C:plasma membrane"/>
    <property type="evidence" value="ECO:0007669"/>
    <property type="project" value="UniProtKB-SubCell"/>
</dbReference>
<comment type="similarity">
    <text evidence="8">Belongs to the insect chemoreceptor superfamily. Gustatory receptor (GR) family.</text>
</comment>
<evidence type="ECO:0000256" key="8">
    <source>
        <dbReference type="RuleBase" id="RU363108"/>
    </source>
</evidence>
<dbReference type="GO" id="GO:0007165">
    <property type="term" value="P:signal transduction"/>
    <property type="evidence" value="ECO:0007669"/>
    <property type="project" value="UniProtKB-KW"/>
</dbReference>
<accession>A0A8J2HLJ3</accession>
<evidence type="ECO:0000313" key="10">
    <source>
        <dbReference type="Proteomes" id="UP000786811"/>
    </source>
</evidence>
<keyword evidence="2 8" id="KW-1003">Cell membrane</keyword>
<keyword evidence="4 8" id="KW-1133">Transmembrane helix</keyword>
<evidence type="ECO:0000256" key="4">
    <source>
        <dbReference type="ARBA" id="ARBA00022989"/>
    </source>
</evidence>
<keyword evidence="6 8" id="KW-0675">Receptor</keyword>
<dbReference type="PANTHER" id="PTHR21143">
    <property type="entry name" value="INVERTEBRATE GUSTATORY RECEPTOR"/>
    <property type="match status" value="1"/>
</dbReference>
<keyword evidence="3 8" id="KW-0812">Transmembrane</keyword>
<evidence type="ECO:0000313" key="9">
    <source>
        <dbReference type="EMBL" id="CAG5101808.1"/>
    </source>
</evidence>
<feature type="transmembrane region" description="Helical" evidence="8">
    <location>
        <begin position="78"/>
        <end position="98"/>
    </location>
</feature>
<dbReference type="GO" id="GO:0008049">
    <property type="term" value="P:male courtship behavior"/>
    <property type="evidence" value="ECO:0007669"/>
    <property type="project" value="TreeGrafter"/>
</dbReference>
<keyword evidence="7 8" id="KW-0807">Transducer</keyword>
<dbReference type="PANTHER" id="PTHR21143:SF133">
    <property type="entry name" value="GUSTATORY AND PHEROMONE RECEPTOR 32A-RELATED"/>
    <property type="match status" value="1"/>
</dbReference>
<name>A0A8J2HLJ3_COTCN</name>
<feature type="non-terminal residue" evidence="9">
    <location>
        <position position="1"/>
    </location>
</feature>
<feature type="transmembrane region" description="Helical" evidence="8">
    <location>
        <begin position="12"/>
        <end position="31"/>
    </location>
</feature>
<evidence type="ECO:0000256" key="2">
    <source>
        <dbReference type="ARBA" id="ARBA00022475"/>
    </source>
</evidence>
<dbReference type="GO" id="GO:0030424">
    <property type="term" value="C:axon"/>
    <property type="evidence" value="ECO:0007669"/>
    <property type="project" value="TreeGrafter"/>
</dbReference>
<evidence type="ECO:0000256" key="5">
    <source>
        <dbReference type="ARBA" id="ARBA00023136"/>
    </source>
</evidence>
<gene>
    <name evidence="9" type="ORF">HICCMSTLAB_LOCUS10700</name>
</gene>
<feature type="transmembrane region" description="Helical" evidence="8">
    <location>
        <begin position="43"/>
        <end position="66"/>
    </location>
</feature>
<dbReference type="Proteomes" id="UP000786811">
    <property type="component" value="Unassembled WGS sequence"/>
</dbReference>
<dbReference type="GO" id="GO:0030425">
    <property type="term" value="C:dendrite"/>
    <property type="evidence" value="ECO:0007669"/>
    <property type="project" value="TreeGrafter"/>
</dbReference>
<proteinExistence type="inferred from homology"/>
<comment type="caution">
    <text evidence="9">The sequence shown here is derived from an EMBL/GenBank/DDBJ whole genome shotgun (WGS) entry which is preliminary data.</text>
</comment>
<organism evidence="9 10">
    <name type="scientific">Cotesia congregata</name>
    <name type="common">Parasitoid wasp</name>
    <name type="synonym">Apanteles congregatus</name>
    <dbReference type="NCBI Taxonomy" id="51543"/>
    <lineage>
        <taxon>Eukaryota</taxon>
        <taxon>Metazoa</taxon>
        <taxon>Ecdysozoa</taxon>
        <taxon>Arthropoda</taxon>
        <taxon>Hexapoda</taxon>
        <taxon>Insecta</taxon>
        <taxon>Pterygota</taxon>
        <taxon>Neoptera</taxon>
        <taxon>Endopterygota</taxon>
        <taxon>Hymenoptera</taxon>
        <taxon>Apocrita</taxon>
        <taxon>Ichneumonoidea</taxon>
        <taxon>Braconidae</taxon>
        <taxon>Microgastrinae</taxon>
        <taxon>Cotesia</taxon>
    </lineage>
</organism>
<keyword evidence="5 8" id="KW-0472">Membrane</keyword>
<dbReference type="InterPro" id="IPR013604">
    <property type="entry name" value="7TM_chemorcpt"/>
</dbReference>
<feature type="non-terminal residue" evidence="9">
    <location>
        <position position="402"/>
    </location>
</feature>
<feature type="transmembrane region" description="Helical" evidence="8">
    <location>
        <begin position="300"/>
        <end position="323"/>
    </location>
</feature>
<dbReference type="Pfam" id="PF08395">
    <property type="entry name" value="7tm_7"/>
    <property type="match status" value="1"/>
</dbReference>
<dbReference type="OrthoDB" id="6366728at2759"/>
<protein>
    <recommendedName>
        <fullName evidence="8">Gustatory receptor</fullName>
    </recommendedName>
</protein>
<feature type="transmembrane region" description="Helical" evidence="8">
    <location>
        <begin position="266"/>
        <end position="288"/>
    </location>
</feature>